<evidence type="ECO:0000256" key="1">
    <source>
        <dbReference type="SAM" id="MobiDB-lite"/>
    </source>
</evidence>
<organism evidence="2 3">
    <name type="scientific">Geosporobacter subterraneus DSM 17957</name>
    <dbReference type="NCBI Taxonomy" id="1121919"/>
    <lineage>
        <taxon>Bacteria</taxon>
        <taxon>Bacillati</taxon>
        <taxon>Bacillota</taxon>
        <taxon>Clostridia</taxon>
        <taxon>Peptostreptococcales</taxon>
        <taxon>Thermotaleaceae</taxon>
        <taxon>Geosporobacter</taxon>
    </lineage>
</organism>
<accession>A0A1M6DZJ9</accession>
<dbReference type="Proteomes" id="UP000184536">
    <property type="component" value="Unassembled WGS sequence"/>
</dbReference>
<dbReference type="InterPro" id="IPR029045">
    <property type="entry name" value="ClpP/crotonase-like_dom_sf"/>
</dbReference>
<dbReference type="SUPFAM" id="SSF52096">
    <property type="entry name" value="ClpP/crotonase"/>
    <property type="match status" value="1"/>
</dbReference>
<evidence type="ECO:0000313" key="2">
    <source>
        <dbReference type="EMBL" id="SHI78621.1"/>
    </source>
</evidence>
<dbReference type="GO" id="GO:0006508">
    <property type="term" value="P:proteolysis"/>
    <property type="evidence" value="ECO:0007669"/>
    <property type="project" value="UniProtKB-KW"/>
</dbReference>
<name>A0A1M6DZJ9_9FIRM</name>
<gene>
    <name evidence="2" type="ORF">SAMN02745975_00585</name>
</gene>
<dbReference type="OrthoDB" id="1705851at2"/>
<protein>
    <submittedName>
        <fullName evidence="2">ATP-dependent Clp protease proteolytic subunit ClpP</fullName>
    </submittedName>
</protein>
<sequence>MSEREEKPKVSEPEINPQTKLEPALIPKVNAKLSNIQSLGTQNIPEMPTNIHYLTIIGHIEGHMISPPQNKSTKYEHIIPQLIAVEENPKIEGMLTILNTVGGDVEAGLAIAEMITSLSKPTVSLVLGGGHSIGVPLATASDYSFIAETATMTIHPIRMNGLVIGVPQTFKYFQKMQERIIQFVTRTSNISRDQLIQLMNETDEIANDIGTILIGKEAVNLGLINEIGGIKQAMDQLRKMIEAKKDKNMTMELEIPRNLQ</sequence>
<proteinExistence type="predicted"/>
<keyword evidence="2" id="KW-0645">Protease</keyword>
<dbReference type="RefSeq" id="WP_110939874.1">
    <property type="nucleotide sequence ID" value="NZ_FQZV01000007.1"/>
</dbReference>
<dbReference type="AlphaFoldDB" id="A0A1M6DZJ9"/>
<dbReference type="EMBL" id="FQZV01000007">
    <property type="protein sequence ID" value="SHI78621.1"/>
    <property type="molecule type" value="Genomic_DNA"/>
</dbReference>
<keyword evidence="3" id="KW-1185">Reference proteome</keyword>
<dbReference type="STRING" id="1121919.SAMN02745975_00585"/>
<dbReference type="InterPro" id="IPR023562">
    <property type="entry name" value="ClpP/TepA"/>
</dbReference>
<feature type="region of interest" description="Disordered" evidence="1">
    <location>
        <begin position="1"/>
        <end position="22"/>
    </location>
</feature>
<dbReference type="GO" id="GO:0008233">
    <property type="term" value="F:peptidase activity"/>
    <property type="evidence" value="ECO:0007669"/>
    <property type="project" value="UniProtKB-KW"/>
</dbReference>
<reference evidence="3" key="1">
    <citation type="submission" date="2016-11" db="EMBL/GenBank/DDBJ databases">
        <authorList>
            <person name="Varghese N."/>
            <person name="Submissions S."/>
        </authorList>
    </citation>
    <scope>NUCLEOTIDE SEQUENCE [LARGE SCALE GENOMIC DNA]</scope>
    <source>
        <strain evidence="3">DSM 17957</strain>
    </source>
</reference>
<evidence type="ECO:0000313" key="3">
    <source>
        <dbReference type="Proteomes" id="UP000184536"/>
    </source>
</evidence>
<dbReference type="Gene3D" id="3.90.226.10">
    <property type="entry name" value="2-enoyl-CoA Hydratase, Chain A, domain 1"/>
    <property type="match status" value="1"/>
</dbReference>
<feature type="compositionally biased region" description="Basic and acidic residues" evidence="1">
    <location>
        <begin position="1"/>
        <end position="12"/>
    </location>
</feature>
<keyword evidence="2" id="KW-0378">Hydrolase</keyword>
<dbReference type="Pfam" id="PF00574">
    <property type="entry name" value="CLP_protease"/>
    <property type="match status" value="1"/>
</dbReference>